<sequence>MAERDLLLVFSNPKPGQDEAYNDWYDQIHLAEILAVPGVASGRRYEFHRVETPGTEERPAHRHLALYELDRDPREVMAECARRTASGEIGMHESLDAGAMSVAVWRARGPLQEGT</sequence>
<dbReference type="EMBL" id="BAAAHH010000004">
    <property type="protein sequence ID" value="GAA0944002.1"/>
    <property type="molecule type" value="Genomic_DNA"/>
</dbReference>
<proteinExistence type="predicted"/>
<evidence type="ECO:0000313" key="1">
    <source>
        <dbReference type="EMBL" id="GAA0944002.1"/>
    </source>
</evidence>
<protein>
    <recommendedName>
        <fullName evidence="3">EthD domain-containing protein</fullName>
    </recommendedName>
</protein>
<keyword evidence="2" id="KW-1185">Reference proteome</keyword>
<evidence type="ECO:0008006" key="3">
    <source>
        <dbReference type="Google" id="ProtNLM"/>
    </source>
</evidence>
<dbReference type="Proteomes" id="UP001500665">
    <property type="component" value="Unassembled WGS sequence"/>
</dbReference>
<accession>A0ABP4B084</accession>
<dbReference type="RefSeq" id="WP_344238434.1">
    <property type="nucleotide sequence ID" value="NZ_BAAAHH010000004.1"/>
</dbReference>
<organism evidence="1 2">
    <name type="scientific">Actinocorallia libanotica</name>
    <dbReference type="NCBI Taxonomy" id="46162"/>
    <lineage>
        <taxon>Bacteria</taxon>
        <taxon>Bacillati</taxon>
        <taxon>Actinomycetota</taxon>
        <taxon>Actinomycetes</taxon>
        <taxon>Streptosporangiales</taxon>
        <taxon>Thermomonosporaceae</taxon>
        <taxon>Actinocorallia</taxon>
    </lineage>
</organism>
<comment type="caution">
    <text evidence="1">The sequence shown here is derived from an EMBL/GenBank/DDBJ whole genome shotgun (WGS) entry which is preliminary data.</text>
</comment>
<gene>
    <name evidence="1" type="ORF">GCM10009550_16460</name>
</gene>
<name>A0ABP4B084_9ACTN</name>
<reference evidence="2" key="1">
    <citation type="journal article" date="2019" name="Int. J. Syst. Evol. Microbiol.">
        <title>The Global Catalogue of Microorganisms (GCM) 10K type strain sequencing project: providing services to taxonomists for standard genome sequencing and annotation.</title>
        <authorList>
            <consortium name="The Broad Institute Genomics Platform"/>
            <consortium name="The Broad Institute Genome Sequencing Center for Infectious Disease"/>
            <person name="Wu L."/>
            <person name="Ma J."/>
        </authorList>
    </citation>
    <scope>NUCLEOTIDE SEQUENCE [LARGE SCALE GENOMIC DNA]</scope>
    <source>
        <strain evidence="2">JCM 10696</strain>
    </source>
</reference>
<evidence type="ECO:0000313" key="2">
    <source>
        <dbReference type="Proteomes" id="UP001500665"/>
    </source>
</evidence>